<evidence type="ECO:0000256" key="1">
    <source>
        <dbReference type="SAM" id="MobiDB-lite"/>
    </source>
</evidence>
<reference evidence="3" key="1">
    <citation type="submission" date="2020-12" db="EMBL/GenBank/DDBJ databases">
        <title>Metabolic potential, ecology and presence of endohyphal bacteria is reflected in genomic diversity of Mucoromycotina.</title>
        <authorList>
            <person name="Muszewska A."/>
            <person name="Okrasinska A."/>
            <person name="Steczkiewicz K."/>
            <person name="Drgas O."/>
            <person name="Orlowska M."/>
            <person name="Perlinska-Lenart U."/>
            <person name="Aleksandrzak-Piekarczyk T."/>
            <person name="Szatraj K."/>
            <person name="Zielenkiewicz U."/>
            <person name="Pilsyk S."/>
            <person name="Malc E."/>
            <person name="Mieczkowski P."/>
            <person name="Kruszewska J.S."/>
            <person name="Biernat P."/>
            <person name="Pawlowska J."/>
        </authorList>
    </citation>
    <scope>NUCLEOTIDE SEQUENCE</scope>
    <source>
        <strain evidence="3">WA0000017839</strain>
    </source>
</reference>
<proteinExistence type="predicted"/>
<feature type="domain" description="MULE transposase" evidence="2">
    <location>
        <begin position="48"/>
        <end position="119"/>
    </location>
</feature>
<comment type="caution">
    <text evidence="3">The sequence shown here is derived from an EMBL/GenBank/DDBJ whole genome shotgun (WGS) entry which is preliminary data.</text>
</comment>
<evidence type="ECO:0000313" key="3">
    <source>
        <dbReference type="EMBL" id="KAG2198402.1"/>
    </source>
</evidence>
<dbReference type="Proteomes" id="UP000603453">
    <property type="component" value="Unassembled WGS sequence"/>
</dbReference>
<feature type="compositionally biased region" description="Polar residues" evidence="1">
    <location>
        <begin position="255"/>
        <end position="265"/>
    </location>
</feature>
<protein>
    <recommendedName>
        <fullName evidence="2">MULE transposase domain-containing protein</fullName>
    </recommendedName>
</protein>
<name>A0A8H7QU21_9FUNG</name>
<dbReference type="PANTHER" id="PTHR47718:SF3">
    <property type="entry name" value="PROTEIN FAR1-RELATED SEQUENCE 5-LIKE"/>
    <property type="match status" value="1"/>
</dbReference>
<accession>A0A8H7QU21</accession>
<evidence type="ECO:0000259" key="2">
    <source>
        <dbReference type="Pfam" id="PF10551"/>
    </source>
</evidence>
<dbReference type="PANTHER" id="PTHR47718">
    <property type="entry name" value="OS01G0519700 PROTEIN"/>
    <property type="match status" value="1"/>
</dbReference>
<gene>
    <name evidence="3" type="ORF">INT47_009807</name>
</gene>
<keyword evidence="4" id="KW-1185">Reference proteome</keyword>
<dbReference type="OrthoDB" id="2422867at2759"/>
<sequence>MNVQDTRESTHHGLKLFGREGLQIGNLKKRLIARTSNASSVKGGIRLQTFAVAAAFVKSETEDTYQWFLEELREVVWPIETSFKLPSVVVTDNEQALHNAIETVFPESHLLLCSWHLWNTMSTKLAIGKVASVEYNLHIAEAESEFKAMMNSSDITSFRKASDHFQQISTTAGYFKEDVQIALSYLRGVINQYFDLICLITAVDGLRRLKIFFHLHALHQVCFFLCLLGDPFERDERVDQPQVRTNETIERNKQVDQPQTKTITTKAGEEKTIKKP</sequence>
<feature type="compositionally biased region" description="Basic and acidic residues" evidence="1">
    <location>
        <begin position="267"/>
        <end position="276"/>
    </location>
</feature>
<evidence type="ECO:0000313" key="4">
    <source>
        <dbReference type="Proteomes" id="UP000603453"/>
    </source>
</evidence>
<feature type="region of interest" description="Disordered" evidence="1">
    <location>
        <begin position="238"/>
        <end position="276"/>
    </location>
</feature>
<dbReference type="Pfam" id="PF10551">
    <property type="entry name" value="MULE"/>
    <property type="match status" value="1"/>
</dbReference>
<organism evidence="3 4">
    <name type="scientific">Mucor saturninus</name>
    <dbReference type="NCBI Taxonomy" id="64648"/>
    <lineage>
        <taxon>Eukaryota</taxon>
        <taxon>Fungi</taxon>
        <taxon>Fungi incertae sedis</taxon>
        <taxon>Mucoromycota</taxon>
        <taxon>Mucoromycotina</taxon>
        <taxon>Mucoromycetes</taxon>
        <taxon>Mucorales</taxon>
        <taxon>Mucorineae</taxon>
        <taxon>Mucoraceae</taxon>
        <taxon>Mucor</taxon>
    </lineage>
</organism>
<dbReference type="AlphaFoldDB" id="A0A8H7QU21"/>
<dbReference type="EMBL" id="JAEPRD010000112">
    <property type="protein sequence ID" value="KAG2198402.1"/>
    <property type="molecule type" value="Genomic_DNA"/>
</dbReference>
<dbReference type="InterPro" id="IPR018289">
    <property type="entry name" value="MULE_transposase_dom"/>
</dbReference>